<dbReference type="Pfam" id="PF01419">
    <property type="entry name" value="Jacalin"/>
    <property type="match status" value="1"/>
</dbReference>
<dbReference type="CDD" id="cd09615">
    <property type="entry name" value="Jacalin_EEP"/>
    <property type="match status" value="1"/>
</dbReference>
<evidence type="ECO:0000259" key="2">
    <source>
        <dbReference type="PROSITE" id="PS51752"/>
    </source>
</evidence>
<dbReference type="RefSeq" id="WP_091283720.1">
    <property type="nucleotide sequence ID" value="NZ_FAOZ01000029.1"/>
</dbReference>
<dbReference type="GO" id="GO:0005737">
    <property type="term" value="C:cytoplasm"/>
    <property type="evidence" value="ECO:0007669"/>
    <property type="project" value="TreeGrafter"/>
</dbReference>
<dbReference type="EMBL" id="FAOZ01000029">
    <property type="protein sequence ID" value="CUU59552.1"/>
    <property type="molecule type" value="Genomic_DNA"/>
</dbReference>
<organism evidence="3 4">
    <name type="scientific">Parafrankia irregularis</name>
    <dbReference type="NCBI Taxonomy" id="795642"/>
    <lineage>
        <taxon>Bacteria</taxon>
        <taxon>Bacillati</taxon>
        <taxon>Actinomycetota</taxon>
        <taxon>Actinomycetes</taxon>
        <taxon>Frankiales</taxon>
        <taxon>Frankiaceae</taxon>
        <taxon>Parafrankia</taxon>
    </lineage>
</organism>
<dbReference type="SUPFAM" id="SSF51101">
    <property type="entry name" value="Mannose-binding lectins"/>
    <property type="match status" value="1"/>
</dbReference>
<feature type="chain" id="PRO_5006626509" evidence="1">
    <location>
        <begin position="35"/>
        <end position="452"/>
    </location>
</feature>
<evidence type="ECO:0000313" key="3">
    <source>
        <dbReference type="EMBL" id="CUU59552.1"/>
    </source>
</evidence>
<keyword evidence="1" id="KW-0732">Signal</keyword>
<keyword evidence="3" id="KW-0430">Lectin</keyword>
<dbReference type="SMART" id="SM00915">
    <property type="entry name" value="Jacalin"/>
    <property type="match status" value="1"/>
</dbReference>
<dbReference type="PROSITE" id="PS51752">
    <property type="entry name" value="JACALIN_LECTIN"/>
    <property type="match status" value="1"/>
</dbReference>
<dbReference type="Gene3D" id="2.100.10.30">
    <property type="entry name" value="Jacalin-like lectin domain"/>
    <property type="match status" value="1"/>
</dbReference>
<dbReference type="Proteomes" id="UP000198802">
    <property type="component" value="Unassembled WGS sequence"/>
</dbReference>
<dbReference type="PANTHER" id="PTHR16320">
    <property type="entry name" value="SPHINGOMYELINASE FAMILY MEMBER"/>
    <property type="match status" value="1"/>
</dbReference>
<proteinExistence type="predicted"/>
<feature type="domain" description="Jacalin-type lectin" evidence="2">
    <location>
        <begin position="312"/>
        <end position="451"/>
    </location>
</feature>
<dbReference type="GO" id="GO:0046856">
    <property type="term" value="P:phosphatidylinositol dephosphorylation"/>
    <property type="evidence" value="ECO:0007669"/>
    <property type="project" value="InterPro"/>
</dbReference>
<feature type="signal peptide" evidence="1">
    <location>
        <begin position="1"/>
        <end position="34"/>
    </location>
</feature>
<reference evidence="4" key="1">
    <citation type="submission" date="2015-11" db="EMBL/GenBank/DDBJ databases">
        <authorList>
            <person name="Varghese N."/>
        </authorList>
    </citation>
    <scope>NUCLEOTIDE SEQUENCE [LARGE SCALE GENOMIC DNA]</scope>
    <source>
        <strain evidence="4">DSM 45899</strain>
    </source>
</reference>
<evidence type="ECO:0000313" key="4">
    <source>
        <dbReference type="Proteomes" id="UP000198802"/>
    </source>
</evidence>
<accession>A0A0S4QVA7</accession>
<dbReference type="InterPro" id="IPR000300">
    <property type="entry name" value="IPPc"/>
</dbReference>
<dbReference type="SUPFAM" id="SSF56219">
    <property type="entry name" value="DNase I-like"/>
    <property type="match status" value="1"/>
</dbReference>
<protein>
    <submittedName>
        <fullName evidence="3">Jacalin-like lectin domain-containing protein</fullName>
    </submittedName>
</protein>
<dbReference type="Pfam" id="PF22669">
    <property type="entry name" value="Exo_endo_phos2"/>
    <property type="match status" value="1"/>
</dbReference>
<dbReference type="InterPro" id="IPR038772">
    <property type="entry name" value="Sph/SMPD2-like"/>
</dbReference>
<dbReference type="GO" id="GO:0030246">
    <property type="term" value="F:carbohydrate binding"/>
    <property type="evidence" value="ECO:0007669"/>
    <property type="project" value="UniProtKB-KW"/>
</dbReference>
<dbReference type="AlphaFoldDB" id="A0A0S4QVA7"/>
<dbReference type="InterPro" id="IPR001229">
    <property type="entry name" value="Jacalin-like_lectin_dom"/>
</dbReference>
<gene>
    <name evidence="3" type="ORF">Ga0074812_12922</name>
</gene>
<name>A0A0S4QVA7_9ACTN</name>
<evidence type="ECO:0000256" key="1">
    <source>
        <dbReference type="SAM" id="SignalP"/>
    </source>
</evidence>
<dbReference type="PANTHER" id="PTHR16320:SF1">
    <property type="entry name" value="SPHINGOMYELINASE DDB_G0288017"/>
    <property type="match status" value="1"/>
</dbReference>
<sequence length="452" mass="47062">MRLFSRPSRALLAAALALPLAIGAAAVASPAANAASPAGGSFSVLTYNIAGLPEALSSAETPRAESTTTIGQRLGPYDIVQVQEDFNYHAYLYDGDTTHAYRTPTSGGVPFGSGLNTLSKVSYSDLDRVSWDDCSTFDGADCLTPKGFTLKRIRLGEGVYVDFYNLHADAGTTSADTSARASNLSQLASYISSHSAGNAVVVMGDTNARYTRTGDTIAAFAAANGLTDAWVKLERGGVAPATGSTALVCDEAAPTDTCEVVDKVLYRSSSFVTLNATGYANRNADFLNSAGVMLSDHFPIAVDFSWTRNSAYQASDQFGGSGGTAYTDVNAIPAGAAVSTVRLRSGSRVDQIGLTLTNGTTLNHGGTGGTAQSLTLGSGEYLTSVYLCSGVKDSSTRVFYTRFTTNLGRTLAGGATTSTCVTYTAPSGWQIAGFHGRAATENDKIGVFYTQR</sequence>
<dbReference type="InterPro" id="IPR036404">
    <property type="entry name" value="Jacalin-like_lectin_dom_sf"/>
</dbReference>
<dbReference type="InterPro" id="IPR036691">
    <property type="entry name" value="Endo/exonu/phosph_ase_sf"/>
</dbReference>
<dbReference type="GO" id="GO:0016791">
    <property type="term" value="F:phosphatase activity"/>
    <property type="evidence" value="ECO:0007669"/>
    <property type="project" value="InterPro"/>
</dbReference>
<keyword evidence="4" id="KW-1185">Reference proteome</keyword>
<dbReference type="Gene3D" id="3.60.10.10">
    <property type="entry name" value="Endonuclease/exonuclease/phosphatase"/>
    <property type="match status" value="1"/>
</dbReference>
<dbReference type="GO" id="GO:0004767">
    <property type="term" value="F:sphingomyelin phosphodiesterase activity"/>
    <property type="evidence" value="ECO:0007669"/>
    <property type="project" value="InterPro"/>
</dbReference>